<dbReference type="Proteomes" id="UP000320160">
    <property type="component" value="Unassembled WGS sequence"/>
</dbReference>
<reference evidence="3 4" key="1">
    <citation type="submission" date="2019-07" db="EMBL/GenBank/DDBJ databases">
        <authorList>
            <person name="Park M."/>
        </authorList>
    </citation>
    <scope>NUCLEOTIDE SEQUENCE [LARGE SCALE GENOMIC DNA]</scope>
    <source>
        <strain evidence="3 4">KCTC32445</strain>
    </source>
</reference>
<evidence type="ECO:0000313" key="3">
    <source>
        <dbReference type="EMBL" id="TSB04066.1"/>
    </source>
</evidence>
<dbReference type="OrthoDB" id="7416805at2"/>
<feature type="region of interest" description="Disordered" evidence="1">
    <location>
        <begin position="33"/>
        <end position="56"/>
    </location>
</feature>
<gene>
    <name evidence="3" type="ORF">FOM92_01095</name>
</gene>
<comment type="caution">
    <text evidence="3">The sequence shown here is derived from an EMBL/GenBank/DDBJ whole genome shotgun (WGS) entry which is preliminary data.</text>
</comment>
<dbReference type="EMBL" id="VKKU01000001">
    <property type="protein sequence ID" value="TSB04066.1"/>
    <property type="molecule type" value="Genomic_DNA"/>
</dbReference>
<dbReference type="RefSeq" id="WP_143774940.1">
    <property type="nucleotide sequence ID" value="NZ_VKKU01000001.1"/>
</dbReference>
<proteinExistence type="predicted"/>
<keyword evidence="4" id="KW-1185">Reference proteome</keyword>
<evidence type="ECO:0008006" key="5">
    <source>
        <dbReference type="Google" id="ProtNLM"/>
    </source>
</evidence>
<keyword evidence="2" id="KW-0732">Signal</keyword>
<sequence length="568" mass="60407">MHMPVFKIALLAGVALSPLPALAQQIDSSWSPVEDNYASSDEAPDDAAPVSKKRGKKRAEPRLEVVPYIEAQQVLVADLKNGGDVLTYSTIAAGVDASMSTRRAEGQVSVRYERLIGYDNDVDDQDIVTGLARGSLAVTRNLSLEAGAVAARSRVDGRGAAPVNLVGNPDNITQVYSVYGGPTFATQAGDLSINAAYRAGYTKVETKDNVVLPAGQQRFDQFDDSVSQLATASVGMQPGPLPVGWAISGSWQREDAGQLDGRFDGKYVRGDVTVPVSPTLAIVGGIGYEDIEISERDALRDAGGVPIVGSDGRLVKDPNSPRLIAYQTDGLIWDAGVLWRPSPRTSVEARYGRRYGSDIYIGSLSYRPGRDWAVNVSVYDTVTGFGSLLNDNLAALPTQFRTTRNPLSGDIGGCAFGQSGGLCLNDALQNASSAAFRQRGVTASFSGTTGGWDTGVALGYNRRKAIASSLGAQAVVNGVTDEFFFAAAYLGTNIDQRTRFESNIYASYFDSGFASANDVLQTGANAALYRQIIRGLSAKAAVSLDSYRQEDFDSELTASALLGLRYSF</sequence>
<feature type="chain" id="PRO_5022133070" description="Preprotein translocase subunit YajC" evidence="2">
    <location>
        <begin position="24"/>
        <end position="568"/>
    </location>
</feature>
<feature type="signal peptide" evidence="2">
    <location>
        <begin position="1"/>
        <end position="23"/>
    </location>
</feature>
<protein>
    <recommendedName>
        <fullName evidence="5">Preprotein translocase subunit YajC</fullName>
    </recommendedName>
</protein>
<evidence type="ECO:0000256" key="2">
    <source>
        <dbReference type="SAM" id="SignalP"/>
    </source>
</evidence>
<dbReference type="AlphaFoldDB" id="A0A553WHA5"/>
<organism evidence="3 4">
    <name type="scientific">Sphingorhabdus contaminans</name>
    <dbReference type="NCBI Taxonomy" id="1343899"/>
    <lineage>
        <taxon>Bacteria</taxon>
        <taxon>Pseudomonadati</taxon>
        <taxon>Pseudomonadota</taxon>
        <taxon>Alphaproteobacteria</taxon>
        <taxon>Sphingomonadales</taxon>
        <taxon>Sphingomonadaceae</taxon>
        <taxon>Sphingorhabdus</taxon>
    </lineage>
</organism>
<name>A0A553WHA5_9SPHN</name>
<feature type="compositionally biased region" description="Low complexity" evidence="1">
    <location>
        <begin position="38"/>
        <end position="49"/>
    </location>
</feature>
<accession>A0A553WHA5</accession>
<evidence type="ECO:0000256" key="1">
    <source>
        <dbReference type="SAM" id="MobiDB-lite"/>
    </source>
</evidence>
<evidence type="ECO:0000313" key="4">
    <source>
        <dbReference type="Proteomes" id="UP000320160"/>
    </source>
</evidence>
<dbReference type="SUPFAM" id="SSF56935">
    <property type="entry name" value="Porins"/>
    <property type="match status" value="1"/>
</dbReference>